<dbReference type="Gene3D" id="1.25.40.10">
    <property type="entry name" value="Tetratricopeptide repeat domain"/>
    <property type="match status" value="1"/>
</dbReference>
<sequence length="288" mass="31189">MTMSRVSLATRLDDVQGMIRREPTAAGHRWTLFQLLCVTQQWERAVQQLQVFAQLNPQQVQAAQAYRDLIRAERWRTKVLDGLAQPGFVIGPPSWVENLAEALRLTAAGQSDAADAIRESALDQAPLVRGGGANHSFEWIADSDSRLGPVCEIITAGRYRWLPFSDIAAWEIGRPATMVDFVWAPCLLTLVDGATVRGFMPARFPSVADATYDSAVLDALRLGNMTIWTDAGLTGVLAEGRKTWATSAGDVGLFELDVCTFGCDADRGSVDSVDGMAMQDEGGVDGAA</sequence>
<accession>B2JW47</accession>
<evidence type="ECO:0000313" key="1">
    <source>
        <dbReference type="EMBL" id="ACC75174.1"/>
    </source>
</evidence>
<name>B2JW47_PARP8</name>
<dbReference type="InterPro" id="IPR009211">
    <property type="entry name" value="TagJ"/>
</dbReference>
<reference evidence="2" key="1">
    <citation type="journal article" date="2014" name="Stand. Genomic Sci.">
        <title>Complete genome sequence of Burkholderia phymatum STM815(T), a broad host range and efficient nitrogen-fixing symbiont of Mimosa species.</title>
        <authorList>
            <person name="Moulin L."/>
            <person name="Klonowska A."/>
            <person name="Caroline B."/>
            <person name="Booth K."/>
            <person name="Vriezen J.A."/>
            <person name="Melkonian R."/>
            <person name="James E.K."/>
            <person name="Young J.P."/>
            <person name="Bena G."/>
            <person name="Hauser L."/>
            <person name="Land M."/>
            <person name="Kyrpides N."/>
            <person name="Bruce D."/>
            <person name="Chain P."/>
            <person name="Copeland A."/>
            <person name="Pitluck S."/>
            <person name="Woyke T."/>
            <person name="Lizotte-Waniewski M."/>
            <person name="Bristow J."/>
            <person name="Riley M."/>
        </authorList>
    </citation>
    <scope>NUCLEOTIDE SEQUENCE [LARGE SCALE GENOMIC DNA]</scope>
    <source>
        <strain evidence="2">DSM 17167 / CIP 108236 / LMG 21445 / STM815</strain>
        <plasmid evidence="2">Plasmid pBPHY01</plasmid>
    </source>
</reference>
<dbReference type="EMBL" id="CP001045">
    <property type="protein sequence ID" value="ACC75174.1"/>
    <property type="molecule type" value="Genomic_DNA"/>
</dbReference>
<keyword evidence="2" id="KW-1185">Reference proteome</keyword>
<proteinExistence type="predicted"/>
<dbReference type="RefSeq" id="WP_012405333.1">
    <property type="nucleotide sequence ID" value="NC_010625.1"/>
</dbReference>
<keyword evidence="1" id="KW-0614">Plasmid</keyword>
<evidence type="ECO:0000313" key="2">
    <source>
        <dbReference type="Proteomes" id="UP000001192"/>
    </source>
</evidence>
<dbReference type="OrthoDB" id="5416084at2"/>
<dbReference type="Proteomes" id="UP000001192">
    <property type="component" value="Plasmid pBPHY01"/>
</dbReference>
<geneLocation type="plasmid" evidence="1 2">
    <name>pBPHY01</name>
</geneLocation>
<dbReference type="KEGG" id="bph:Bphy_6117"/>
<dbReference type="SUPFAM" id="SSF144059">
    <property type="entry name" value="ImpE-like"/>
    <property type="match status" value="1"/>
</dbReference>
<gene>
    <name evidence="1" type="ordered locus">Bphy_6117</name>
</gene>
<dbReference type="Pfam" id="PF07024">
    <property type="entry name" value="ImpE"/>
    <property type="match status" value="1"/>
</dbReference>
<dbReference type="HOGENOM" id="CLU_087908_1_0_4"/>
<protein>
    <submittedName>
        <fullName evidence="1">Virulence protein SciE type</fullName>
    </submittedName>
</protein>
<organism evidence="1 2">
    <name type="scientific">Paraburkholderia phymatum (strain DSM 17167 / CIP 108236 / LMG 21445 / STM815)</name>
    <name type="common">Burkholderia phymatum</name>
    <dbReference type="NCBI Taxonomy" id="391038"/>
    <lineage>
        <taxon>Bacteria</taxon>
        <taxon>Pseudomonadati</taxon>
        <taxon>Pseudomonadota</taxon>
        <taxon>Betaproteobacteria</taxon>
        <taxon>Burkholderiales</taxon>
        <taxon>Burkholderiaceae</taxon>
        <taxon>Paraburkholderia</taxon>
    </lineage>
</organism>
<dbReference type="PIRSF" id="PIRSF029288">
    <property type="entry name" value="SciE_ImpE"/>
    <property type="match status" value="1"/>
</dbReference>
<dbReference type="AlphaFoldDB" id="B2JW47"/>
<dbReference type="InterPro" id="IPR011990">
    <property type="entry name" value="TPR-like_helical_dom_sf"/>
</dbReference>